<accession>A0A914MC63</accession>
<protein>
    <submittedName>
        <fullName evidence="2">Uncharacterized protein</fullName>
    </submittedName>
</protein>
<dbReference type="WBParaSite" id="Minc3s01264g22250">
    <property type="protein sequence ID" value="Minc3s01264g22250"/>
    <property type="gene ID" value="Minc3s01264g22250"/>
</dbReference>
<organism evidence="1 2">
    <name type="scientific">Meloidogyne incognita</name>
    <name type="common">Southern root-knot nematode worm</name>
    <name type="synonym">Oxyuris incognita</name>
    <dbReference type="NCBI Taxonomy" id="6306"/>
    <lineage>
        <taxon>Eukaryota</taxon>
        <taxon>Metazoa</taxon>
        <taxon>Ecdysozoa</taxon>
        <taxon>Nematoda</taxon>
        <taxon>Chromadorea</taxon>
        <taxon>Rhabditida</taxon>
        <taxon>Tylenchina</taxon>
        <taxon>Tylenchomorpha</taxon>
        <taxon>Tylenchoidea</taxon>
        <taxon>Meloidogynidae</taxon>
        <taxon>Meloidogyninae</taxon>
        <taxon>Meloidogyne</taxon>
        <taxon>Meloidogyne incognita group</taxon>
    </lineage>
</organism>
<name>A0A914MC63_MELIC</name>
<sequence>MTARNVRRVYSPVDRYKFHQWGSLHIRTDIREFDKDYGLQMNAMTGIWTGPHIRRAFIMATFLLV</sequence>
<evidence type="ECO:0000313" key="2">
    <source>
        <dbReference type="WBParaSite" id="Minc3s01264g22250"/>
    </source>
</evidence>
<proteinExistence type="predicted"/>
<dbReference type="AlphaFoldDB" id="A0A914MC63"/>
<evidence type="ECO:0000313" key="1">
    <source>
        <dbReference type="Proteomes" id="UP000887563"/>
    </source>
</evidence>
<keyword evidence="1" id="KW-1185">Reference proteome</keyword>
<dbReference type="Proteomes" id="UP000887563">
    <property type="component" value="Unplaced"/>
</dbReference>
<reference evidence="2" key="1">
    <citation type="submission" date="2022-11" db="UniProtKB">
        <authorList>
            <consortium name="WormBaseParasite"/>
        </authorList>
    </citation>
    <scope>IDENTIFICATION</scope>
</reference>